<evidence type="ECO:0000313" key="2">
    <source>
        <dbReference type="Proteomes" id="UP000292958"/>
    </source>
</evidence>
<accession>A0A4Q7XZ65</accession>
<name>A0A4Q7XZ65_9BACT</name>
<keyword evidence="2" id="KW-1185">Reference proteome</keyword>
<comment type="caution">
    <text evidence="1">The sequence shown here is derived from an EMBL/GenBank/DDBJ whole genome shotgun (WGS) entry which is preliminary data.</text>
</comment>
<protein>
    <submittedName>
        <fullName evidence="1">Uncharacterized protein</fullName>
    </submittedName>
</protein>
<dbReference type="EMBL" id="SHKW01000008">
    <property type="protein sequence ID" value="RZU29091.1"/>
    <property type="molecule type" value="Genomic_DNA"/>
</dbReference>
<proteinExistence type="predicted"/>
<reference evidence="1 2" key="1">
    <citation type="submission" date="2019-02" db="EMBL/GenBank/DDBJ databases">
        <title>Genomic Encyclopedia of Archaeal and Bacterial Type Strains, Phase II (KMG-II): from individual species to whole genera.</title>
        <authorList>
            <person name="Goeker M."/>
        </authorList>
    </citation>
    <scope>NUCLEOTIDE SEQUENCE [LARGE SCALE GENOMIC DNA]</scope>
    <source>
        <strain evidence="1 2">DSM 18101</strain>
    </source>
</reference>
<evidence type="ECO:0000313" key="1">
    <source>
        <dbReference type="EMBL" id="RZU29091.1"/>
    </source>
</evidence>
<dbReference type="AlphaFoldDB" id="A0A4Q7XZ65"/>
<gene>
    <name evidence="1" type="ORF">BDD14_6688</name>
</gene>
<sequence length="74" mass="8538">MPEPTIKSARITPMPKGPFDSMPEVFAVFTDGEERRLFSFYPDEISFAPVEFVGLTEREACVLRHRRDVAYLRS</sequence>
<dbReference type="Proteomes" id="UP000292958">
    <property type="component" value="Unassembled WGS sequence"/>
</dbReference>
<organism evidence="1 2">
    <name type="scientific">Edaphobacter modestus</name>
    <dbReference type="NCBI Taxonomy" id="388466"/>
    <lineage>
        <taxon>Bacteria</taxon>
        <taxon>Pseudomonadati</taxon>
        <taxon>Acidobacteriota</taxon>
        <taxon>Terriglobia</taxon>
        <taxon>Terriglobales</taxon>
        <taxon>Acidobacteriaceae</taxon>
        <taxon>Edaphobacter</taxon>
    </lineage>
</organism>